<accession>A0AA40DQR6</accession>
<sequence>MSLWAKFAAVMRASRRCRRGAARPESAPGRAARRLEDEGERGGGEVDRNAVVLPRELANEDGLPPKSIQLLIEVYNVEDAIRLIDQGLIIEYMHHNCERFEGEARATQCFNCGKWGRKAKFCTVTNP</sequence>
<evidence type="ECO:0000256" key="1">
    <source>
        <dbReference type="SAM" id="MobiDB-lite"/>
    </source>
</evidence>
<evidence type="ECO:0008006" key="4">
    <source>
        <dbReference type="Google" id="ProtNLM"/>
    </source>
</evidence>
<dbReference type="AlphaFoldDB" id="A0AA40DQR6"/>
<feature type="region of interest" description="Disordered" evidence="1">
    <location>
        <begin position="19"/>
        <end position="46"/>
    </location>
</feature>
<comment type="caution">
    <text evidence="2">The sequence shown here is derived from an EMBL/GenBank/DDBJ whole genome shotgun (WGS) entry which is preliminary data.</text>
</comment>
<evidence type="ECO:0000313" key="2">
    <source>
        <dbReference type="EMBL" id="KAK0710016.1"/>
    </source>
</evidence>
<protein>
    <recommendedName>
        <fullName evidence="4">CCHC-type domain-containing protein</fullName>
    </recommendedName>
</protein>
<gene>
    <name evidence="2" type="ORF">B0T26DRAFT_755135</name>
</gene>
<dbReference type="GeneID" id="85329185"/>
<keyword evidence="3" id="KW-1185">Reference proteome</keyword>
<dbReference type="Proteomes" id="UP001172101">
    <property type="component" value="Unassembled WGS sequence"/>
</dbReference>
<dbReference type="RefSeq" id="XP_060293320.1">
    <property type="nucleotide sequence ID" value="XM_060445915.1"/>
</dbReference>
<name>A0AA40DQR6_9PEZI</name>
<reference evidence="2" key="1">
    <citation type="submission" date="2023-06" db="EMBL/GenBank/DDBJ databases">
        <title>Genome-scale phylogeny and comparative genomics of the fungal order Sordariales.</title>
        <authorList>
            <consortium name="Lawrence Berkeley National Laboratory"/>
            <person name="Hensen N."/>
            <person name="Bonometti L."/>
            <person name="Westerberg I."/>
            <person name="Brannstrom I.O."/>
            <person name="Guillou S."/>
            <person name="Cros-Aarteil S."/>
            <person name="Calhoun S."/>
            <person name="Haridas S."/>
            <person name="Kuo A."/>
            <person name="Mondo S."/>
            <person name="Pangilinan J."/>
            <person name="Riley R."/>
            <person name="LaButti K."/>
            <person name="Andreopoulos B."/>
            <person name="Lipzen A."/>
            <person name="Chen C."/>
            <person name="Yanf M."/>
            <person name="Daum C."/>
            <person name="Ng V."/>
            <person name="Clum A."/>
            <person name="Steindorff A."/>
            <person name="Ohm R."/>
            <person name="Martin F."/>
            <person name="Silar P."/>
            <person name="Natvig D."/>
            <person name="Lalanne C."/>
            <person name="Gautier V."/>
            <person name="Ament-velasquez S.L."/>
            <person name="Kruys A."/>
            <person name="Hutchinson M.I."/>
            <person name="Powell A.J."/>
            <person name="Barry K."/>
            <person name="Miller A.N."/>
            <person name="Grigoriev I.V."/>
            <person name="Debuchy R."/>
            <person name="Gladieux P."/>
            <person name="Thoren M.H."/>
            <person name="Johannesson H."/>
        </authorList>
    </citation>
    <scope>NUCLEOTIDE SEQUENCE</scope>
    <source>
        <strain evidence="2">SMH2392-1A</strain>
    </source>
</reference>
<feature type="compositionally biased region" description="Basic and acidic residues" evidence="1">
    <location>
        <begin position="33"/>
        <end position="46"/>
    </location>
</feature>
<proteinExistence type="predicted"/>
<evidence type="ECO:0000313" key="3">
    <source>
        <dbReference type="Proteomes" id="UP001172101"/>
    </source>
</evidence>
<organism evidence="2 3">
    <name type="scientific">Lasiosphaeria miniovina</name>
    <dbReference type="NCBI Taxonomy" id="1954250"/>
    <lineage>
        <taxon>Eukaryota</taxon>
        <taxon>Fungi</taxon>
        <taxon>Dikarya</taxon>
        <taxon>Ascomycota</taxon>
        <taxon>Pezizomycotina</taxon>
        <taxon>Sordariomycetes</taxon>
        <taxon>Sordariomycetidae</taxon>
        <taxon>Sordariales</taxon>
        <taxon>Lasiosphaeriaceae</taxon>
        <taxon>Lasiosphaeria</taxon>
    </lineage>
</organism>
<dbReference type="EMBL" id="JAUIRO010000006">
    <property type="protein sequence ID" value="KAK0710016.1"/>
    <property type="molecule type" value="Genomic_DNA"/>
</dbReference>